<dbReference type="Gene3D" id="3.40.50.720">
    <property type="entry name" value="NAD(P)-binding Rossmann-like Domain"/>
    <property type="match status" value="1"/>
</dbReference>
<evidence type="ECO:0000259" key="2">
    <source>
        <dbReference type="Pfam" id="PF01370"/>
    </source>
</evidence>
<dbReference type="InterPro" id="IPR001509">
    <property type="entry name" value="Epimerase_deHydtase"/>
</dbReference>
<reference evidence="3 4" key="1">
    <citation type="submission" date="2023-02" db="EMBL/GenBank/DDBJ databases">
        <title>Oceanobacillus kimchii IFOP_LL358 isolated form Alexandrium catenella lab strain.</title>
        <authorList>
            <person name="Gajardo G."/>
            <person name="Ueki S."/>
            <person name="Maruyama F."/>
        </authorList>
    </citation>
    <scope>NUCLEOTIDE SEQUENCE [LARGE SCALE GENOMIC DNA]</scope>
    <source>
        <strain evidence="3 4">IFOP_LL358</strain>
    </source>
</reference>
<dbReference type="Gene3D" id="3.90.25.10">
    <property type="entry name" value="UDP-galactose 4-epimerase, domain 1"/>
    <property type="match status" value="1"/>
</dbReference>
<evidence type="ECO:0000256" key="1">
    <source>
        <dbReference type="ARBA" id="ARBA00007637"/>
    </source>
</evidence>
<dbReference type="PRINTS" id="PR01713">
    <property type="entry name" value="NUCEPIMERASE"/>
</dbReference>
<comment type="similarity">
    <text evidence="1">Belongs to the NAD(P)-dependent epimerase/dehydratase family.</text>
</comment>
<protein>
    <submittedName>
        <fullName evidence="3">Epimerase</fullName>
    </submittedName>
</protein>
<name>A0ABQ5TIP5_9BACI</name>
<dbReference type="SUPFAM" id="SSF51735">
    <property type="entry name" value="NAD(P)-binding Rossmann-fold domains"/>
    <property type="match status" value="1"/>
</dbReference>
<dbReference type="InterPro" id="IPR036291">
    <property type="entry name" value="NAD(P)-bd_dom_sf"/>
</dbReference>
<dbReference type="Pfam" id="PF01370">
    <property type="entry name" value="Epimerase"/>
    <property type="match status" value="1"/>
</dbReference>
<dbReference type="CDD" id="cd05256">
    <property type="entry name" value="UDP_AE_SDR_e"/>
    <property type="match status" value="1"/>
</dbReference>
<comment type="caution">
    <text evidence="3">The sequence shown here is derived from an EMBL/GenBank/DDBJ whole genome shotgun (WGS) entry which is preliminary data.</text>
</comment>
<sequence length="309" mass="33904">MTRYLVTGGAGFVGSNIVRKLVANRESVRLLDNFSTGNKDNIADISDQVEIINGDFTNKAIVKKAIKDVDIILHQGAIPSVPKSIDNPILSNYANVNGTLTLLNAAVEEGVSRFVYAASSSAYGNNKKLPKQESMAANPMSPYAVSKYTGELYCKVFYEIYGLETISLRYFNVFGPRQNPHSKYAAVIPAFIESIIHNQSPTIFGDGTQSRDFTYIDNIVSANLLAATANKLQGEVVNIGTGSQIQLNDLVDRINKILGKNIPATYTNDRAGDVKHSLADIQRAKEIIKYEPITSFDDGLIKTVNWFNK</sequence>
<evidence type="ECO:0000313" key="3">
    <source>
        <dbReference type="EMBL" id="GLO66741.1"/>
    </source>
</evidence>
<evidence type="ECO:0000313" key="4">
    <source>
        <dbReference type="Proteomes" id="UP001275436"/>
    </source>
</evidence>
<dbReference type="Proteomes" id="UP001275436">
    <property type="component" value="Unassembled WGS sequence"/>
</dbReference>
<organism evidence="3 4">
    <name type="scientific">Oceanobacillus kimchii</name>
    <dbReference type="NCBI Taxonomy" id="746691"/>
    <lineage>
        <taxon>Bacteria</taxon>
        <taxon>Bacillati</taxon>
        <taxon>Bacillota</taxon>
        <taxon>Bacilli</taxon>
        <taxon>Bacillales</taxon>
        <taxon>Bacillaceae</taxon>
        <taxon>Oceanobacillus</taxon>
    </lineage>
</organism>
<gene>
    <name evidence="3" type="ORF">MACH08_25250</name>
</gene>
<feature type="domain" description="NAD-dependent epimerase/dehydratase" evidence="2">
    <location>
        <begin position="5"/>
        <end position="240"/>
    </location>
</feature>
<keyword evidence="4" id="KW-1185">Reference proteome</keyword>
<dbReference type="EMBL" id="BSKO01000001">
    <property type="protein sequence ID" value="GLO66741.1"/>
    <property type="molecule type" value="Genomic_DNA"/>
</dbReference>
<dbReference type="PANTHER" id="PTHR43000">
    <property type="entry name" value="DTDP-D-GLUCOSE 4,6-DEHYDRATASE-RELATED"/>
    <property type="match status" value="1"/>
</dbReference>
<proteinExistence type="inferred from homology"/>
<accession>A0ABQ5TIP5</accession>